<feature type="non-terminal residue" evidence="2">
    <location>
        <position position="109"/>
    </location>
</feature>
<protein>
    <submittedName>
        <fullName evidence="2">Salicylate carboxymethyltransferase</fullName>
    </submittedName>
</protein>
<feature type="non-terminal residue" evidence="2">
    <location>
        <position position="1"/>
    </location>
</feature>
<dbReference type="OrthoDB" id="1523883at2759"/>
<name>A0A371F0K3_MUCPR</name>
<dbReference type="GO" id="GO:0032259">
    <property type="term" value="P:methylation"/>
    <property type="evidence" value="ECO:0007669"/>
    <property type="project" value="UniProtKB-KW"/>
</dbReference>
<feature type="compositionally biased region" description="Basic and acidic residues" evidence="1">
    <location>
        <begin position="12"/>
        <end position="23"/>
    </location>
</feature>
<proteinExistence type="predicted"/>
<dbReference type="Gene3D" id="3.40.50.150">
    <property type="entry name" value="Vaccinia Virus protein VP39"/>
    <property type="match status" value="1"/>
</dbReference>
<evidence type="ECO:0000313" key="3">
    <source>
        <dbReference type="Proteomes" id="UP000257109"/>
    </source>
</evidence>
<organism evidence="2 3">
    <name type="scientific">Mucuna pruriens</name>
    <name type="common">Velvet bean</name>
    <name type="synonym">Dolichos pruriens</name>
    <dbReference type="NCBI Taxonomy" id="157652"/>
    <lineage>
        <taxon>Eukaryota</taxon>
        <taxon>Viridiplantae</taxon>
        <taxon>Streptophyta</taxon>
        <taxon>Embryophyta</taxon>
        <taxon>Tracheophyta</taxon>
        <taxon>Spermatophyta</taxon>
        <taxon>Magnoliopsida</taxon>
        <taxon>eudicotyledons</taxon>
        <taxon>Gunneridae</taxon>
        <taxon>Pentapetalae</taxon>
        <taxon>rosids</taxon>
        <taxon>fabids</taxon>
        <taxon>Fabales</taxon>
        <taxon>Fabaceae</taxon>
        <taxon>Papilionoideae</taxon>
        <taxon>50 kb inversion clade</taxon>
        <taxon>NPAAA clade</taxon>
        <taxon>indigoferoid/millettioid clade</taxon>
        <taxon>Phaseoleae</taxon>
        <taxon>Mucuna</taxon>
    </lineage>
</organism>
<dbReference type="InterPro" id="IPR005299">
    <property type="entry name" value="MeTrfase_7"/>
</dbReference>
<dbReference type="InterPro" id="IPR029063">
    <property type="entry name" value="SAM-dependent_MTases_sf"/>
</dbReference>
<reference evidence="2" key="1">
    <citation type="submission" date="2018-05" db="EMBL/GenBank/DDBJ databases">
        <title>Draft genome of Mucuna pruriens seed.</title>
        <authorList>
            <person name="Nnadi N.E."/>
            <person name="Vos R."/>
            <person name="Hasami M.H."/>
            <person name="Devisetty U.K."/>
            <person name="Aguiy J.C."/>
        </authorList>
    </citation>
    <scope>NUCLEOTIDE SEQUENCE [LARGE SCALE GENOMIC DNA]</scope>
    <source>
        <strain evidence="2">JCA_2017</strain>
    </source>
</reference>
<evidence type="ECO:0000313" key="2">
    <source>
        <dbReference type="EMBL" id="RDX71734.1"/>
    </source>
</evidence>
<keyword evidence="3" id="KW-1185">Reference proteome</keyword>
<sequence>MSFDQTHRRTKAKDPTSERDSKKQKTIMEVGKVLRMNGGVGDASYANNSFLQFMSWLEWIVIQQKVLCLTKGIREEAIRSLYYSRVPGRLGIADLGCSSGPNTFFVVSE</sequence>
<dbReference type="AlphaFoldDB" id="A0A371F0K3"/>
<dbReference type="STRING" id="157652.A0A371F0K3"/>
<evidence type="ECO:0000256" key="1">
    <source>
        <dbReference type="SAM" id="MobiDB-lite"/>
    </source>
</evidence>
<comment type="caution">
    <text evidence="2">The sequence shown here is derived from an EMBL/GenBank/DDBJ whole genome shotgun (WGS) entry which is preliminary data.</text>
</comment>
<feature type="region of interest" description="Disordered" evidence="1">
    <location>
        <begin position="1"/>
        <end position="24"/>
    </location>
</feature>
<accession>A0A371F0K3</accession>
<dbReference type="Pfam" id="PF03492">
    <property type="entry name" value="Methyltransf_7"/>
    <property type="match status" value="1"/>
</dbReference>
<dbReference type="Proteomes" id="UP000257109">
    <property type="component" value="Unassembled WGS sequence"/>
</dbReference>
<dbReference type="EMBL" id="QJKJ01011226">
    <property type="protein sequence ID" value="RDX71734.1"/>
    <property type="molecule type" value="Genomic_DNA"/>
</dbReference>
<dbReference type="GO" id="GO:0008168">
    <property type="term" value="F:methyltransferase activity"/>
    <property type="evidence" value="ECO:0007669"/>
    <property type="project" value="UniProtKB-KW"/>
</dbReference>
<dbReference type="SUPFAM" id="SSF53335">
    <property type="entry name" value="S-adenosyl-L-methionine-dependent methyltransferases"/>
    <property type="match status" value="1"/>
</dbReference>
<gene>
    <name evidence="2" type="primary">SAMT</name>
    <name evidence="2" type="ORF">CR513_48876</name>
</gene>